<gene>
    <name evidence="1" type="ORF">HNQ39_003465</name>
</gene>
<dbReference type="Proteomes" id="UP000520814">
    <property type="component" value="Unassembled WGS sequence"/>
</dbReference>
<dbReference type="EMBL" id="JACHGW010000003">
    <property type="protein sequence ID" value="MBB6051655.1"/>
    <property type="molecule type" value="Genomic_DNA"/>
</dbReference>
<comment type="caution">
    <text evidence="1">The sequence shown here is derived from an EMBL/GenBank/DDBJ whole genome shotgun (WGS) entry which is preliminary data.</text>
</comment>
<name>A0A7W9SSN8_ARMRO</name>
<keyword evidence="2" id="KW-1185">Reference proteome</keyword>
<dbReference type="AlphaFoldDB" id="A0A7W9SSN8"/>
<reference evidence="1 2" key="1">
    <citation type="submission" date="2020-08" db="EMBL/GenBank/DDBJ databases">
        <title>Genomic Encyclopedia of Type Strains, Phase IV (KMG-IV): sequencing the most valuable type-strain genomes for metagenomic binning, comparative biology and taxonomic classification.</title>
        <authorList>
            <person name="Goeker M."/>
        </authorList>
    </citation>
    <scope>NUCLEOTIDE SEQUENCE [LARGE SCALE GENOMIC DNA]</scope>
    <source>
        <strain evidence="1 2">DSM 23562</strain>
    </source>
</reference>
<organism evidence="1 2">
    <name type="scientific">Armatimonas rosea</name>
    <dbReference type="NCBI Taxonomy" id="685828"/>
    <lineage>
        <taxon>Bacteria</taxon>
        <taxon>Bacillati</taxon>
        <taxon>Armatimonadota</taxon>
        <taxon>Armatimonadia</taxon>
        <taxon>Armatimonadales</taxon>
        <taxon>Armatimonadaceae</taxon>
        <taxon>Armatimonas</taxon>
    </lineage>
</organism>
<protein>
    <submittedName>
        <fullName evidence="1">Uncharacterized protein</fullName>
    </submittedName>
</protein>
<dbReference type="RefSeq" id="WP_184199060.1">
    <property type="nucleotide sequence ID" value="NZ_JACHGW010000003.1"/>
</dbReference>
<proteinExistence type="predicted"/>
<accession>A0A7W9SSN8</accession>
<evidence type="ECO:0000313" key="1">
    <source>
        <dbReference type="EMBL" id="MBB6051655.1"/>
    </source>
</evidence>
<evidence type="ECO:0000313" key="2">
    <source>
        <dbReference type="Proteomes" id="UP000520814"/>
    </source>
</evidence>
<sequence length="312" mass="34703">MILDPRYAGLNDLLRRPFSQESWGTEALTLTIASDGEPVLPTDGHWRPSHTSLYGRAEFSELQLVQDSFVAPDGTVVVSLLIRNPSSETVFVELTPRWSEKNGESPTGWVHRCTPPLDDLLIHLPPDMVVSRNFTLGRAATEDDAFKSATRWFFEPRPAAVQVQLLERWSSEHRLLFDCSDPWLTRLVAHCQALRWRGLTPPPLADESVQACFDAGDFDAPRESCPAWDSAVVERLVGARLEAGTLHLTPDNFLGLSSFCLQGFHNTTVVWDDPAHPADAYDDGDKGLTVYVGRVRAYNQPTLAPCAVPLTR</sequence>